<evidence type="ECO:0000313" key="3">
    <source>
        <dbReference type="Proteomes" id="UP000294876"/>
    </source>
</evidence>
<name>A0AB74QVQ6_KLEPN</name>
<comment type="caution">
    <text evidence="2">The sequence shown here is derived from an EMBL/GenBank/DDBJ whole genome shotgun (WGS) entry which is preliminary data.</text>
</comment>
<organism evidence="2 3">
    <name type="scientific">Klebsiella pneumoniae</name>
    <dbReference type="NCBI Taxonomy" id="573"/>
    <lineage>
        <taxon>Bacteria</taxon>
        <taxon>Pseudomonadati</taxon>
        <taxon>Pseudomonadota</taxon>
        <taxon>Gammaproteobacteria</taxon>
        <taxon>Enterobacterales</taxon>
        <taxon>Enterobacteriaceae</taxon>
        <taxon>Klebsiella/Raoultella group</taxon>
        <taxon>Klebsiella</taxon>
        <taxon>Klebsiella pneumoniae complex</taxon>
    </lineage>
</organism>
<keyword evidence="1" id="KW-0812">Transmembrane</keyword>
<dbReference type="Proteomes" id="UP000294876">
    <property type="component" value="Unassembled WGS sequence"/>
</dbReference>
<proteinExistence type="predicted"/>
<dbReference type="AlphaFoldDB" id="A0AB74QVQ6"/>
<feature type="transmembrane region" description="Helical" evidence="1">
    <location>
        <begin position="12"/>
        <end position="31"/>
    </location>
</feature>
<gene>
    <name evidence="2" type="ORF">SAMEA104567804_04775</name>
</gene>
<evidence type="ECO:0000256" key="1">
    <source>
        <dbReference type="SAM" id="Phobius"/>
    </source>
</evidence>
<keyword evidence="1" id="KW-0472">Membrane</keyword>
<sequence length="56" mass="6983">MRWIYNLPGFIIFYWIIDNFKHNIFIIVVNYSHKLFKQEYSNKNIFPLIRDVSLLF</sequence>
<dbReference type="EMBL" id="CAAGWG010000026">
    <property type="protein sequence ID" value="VGD38704.1"/>
    <property type="molecule type" value="Genomic_DNA"/>
</dbReference>
<evidence type="ECO:0000313" key="2">
    <source>
        <dbReference type="EMBL" id="VGD38704.1"/>
    </source>
</evidence>
<accession>A0AB74QVQ6</accession>
<keyword evidence="1" id="KW-1133">Transmembrane helix</keyword>
<protein>
    <submittedName>
        <fullName evidence="2">Uncharacterized protein</fullName>
    </submittedName>
</protein>
<reference evidence="2 3" key="1">
    <citation type="submission" date="2019-03" db="EMBL/GenBank/DDBJ databases">
        <authorList>
            <consortium name="Pathogen Informatics"/>
        </authorList>
    </citation>
    <scope>NUCLEOTIDE SEQUENCE [LARGE SCALE GENOMIC DNA]</scope>
    <source>
        <strain evidence="2 3">5012STDY7312589</strain>
    </source>
</reference>